<evidence type="ECO:0000259" key="10">
    <source>
        <dbReference type="PROSITE" id="PS51258"/>
    </source>
</evidence>
<dbReference type="Proteomes" id="UP000424527">
    <property type="component" value="Unassembled WGS sequence"/>
</dbReference>
<dbReference type="InterPro" id="IPR035892">
    <property type="entry name" value="C2_domain_sf"/>
</dbReference>
<feature type="domain" description="C2" evidence="9">
    <location>
        <begin position="171"/>
        <end position="352"/>
    </location>
</feature>
<proteinExistence type="inferred from homology"/>
<dbReference type="PROSITE" id="PS51258">
    <property type="entry name" value="MHD1"/>
    <property type="match status" value="1"/>
</dbReference>
<evidence type="ECO:0000256" key="1">
    <source>
        <dbReference type="ARBA" id="ARBA00004172"/>
    </source>
</evidence>
<evidence type="ECO:0000256" key="6">
    <source>
        <dbReference type="ARBA" id="ARBA00022490"/>
    </source>
</evidence>
<dbReference type="PROSITE" id="PS51259">
    <property type="entry name" value="MHD2"/>
    <property type="match status" value="1"/>
</dbReference>
<keyword evidence="7" id="KW-0967">Endosome</keyword>
<evidence type="ECO:0000313" key="12">
    <source>
        <dbReference type="EMBL" id="KAE8283364.1"/>
    </source>
</evidence>
<keyword evidence="13" id="KW-1185">Reference proteome</keyword>
<gene>
    <name evidence="12" type="ORF">D5F01_LYC18766</name>
</gene>
<feature type="domain" description="MHD2" evidence="11">
    <location>
        <begin position="888"/>
        <end position="996"/>
    </location>
</feature>
<accession>A0A6G0HVZ5</accession>
<dbReference type="Pfam" id="PF06292">
    <property type="entry name" value="MUN"/>
    <property type="match status" value="1"/>
</dbReference>
<feature type="domain" description="C2" evidence="9">
    <location>
        <begin position="1011"/>
        <end position="1136"/>
    </location>
</feature>
<organism evidence="12 13">
    <name type="scientific">Larimichthys crocea</name>
    <name type="common">Large yellow croaker</name>
    <name type="synonym">Pseudosciaena crocea</name>
    <dbReference type="NCBI Taxonomy" id="215358"/>
    <lineage>
        <taxon>Eukaryota</taxon>
        <taxon>Metazoa</taxon>
        <taxon>Chordata</taxon>
        <taxon>Craniata</taxon>
        <taxon>Vertebrata</taxon>
        <taxon>Euteleostomi</taxon>
        <taxon>Actinopterygii</taxon>
        <taxon>Neopterygii</taxon>
        <taxon>Teleostei</taxon>
        <taxon>Neoteleostei</taxon>
        <taxon>Acanthomorphata</taxon>
        <taxon>Eupercaria</taxon>
        <taxon>Sciaenidae</taxon>
        <taxon>Larimichthys</taxon>
    </lineage>
</organism>
<keyword evidence="5" id="KW-0268">Exocytosis</keyword>
<dbReference type="GO" id="GO:1905413">
    <property type="term" value="P:regulation of dense core granule exocytosis"/>
    <property type="evidence" value="ECO:0007669"/>
    <property type="project" value="TreeGrafter"/>
</dbReference>
<dbReference type="InterPro" id="IPR000008">
    <property type="entry name" value="C2_dom"/>
</dbReference>
<dbReference type="GO" id="GO:0006887">
    <property type="term" value="P:exocytosis"/>
    <property type="evidence" value="ECO:0007669"/>
    <property type="project" value="UniProtKB-KW"/>
</dbReference>
<evidence type="ECO:0000256" key="8">
    <source>
        <dbReference type="SAM" id="MobiDB-lite"/>
    </source>
</evidence>
<comment type="caution">
    <text evidence="12">The sequence shown here is derived from an EMBL/GenBank/DDBJ whole genome shotgun (WGS) entry which is preliminary data.</text>
</comment>
<dbReference type="Pfam" id="PF00168">
    <property type="entry name" value="C2"/>
    <property type="match status" value="3"/>
</dbReference>
<evidence type="ECO:0000256" key="5">
    <source>
        <dbReference type="ARBA" id="ARBA00022483"/>
    </source>
</evidence>
<dbReference type="Gene3D" id="1.20.58.1100">
    <property type="match status" value="1"/>
</dbReference>
<feature type="region of interest" description="Disordered" evidence="8">
    <location>
        <begin position="15"/>
        <end position="39"/>
    </location>
</feature>
<dbReference type="Gene3D" id="2.60.40.150">
    <property type="entry name" value="C2 domain"/>
    <property type="match status" value="2"/>
</dbReference>
<dbReference type="GO" id="GO:0005886">
    <property type="term" value="C:plasma membrane"/>
    <property type="evidence" value="ECO:0007669"/>
    <property type="project" value="TreeGrafter"/>
</dbReference>
<dbReference type="CDD" id="cd08676">
    <property type="entry name" value="C2A_Munc13-like"/>
    <property type="match status" value="1"/>
</dbReference>
<dbReference type="InterPro" id="IPR052095">
    <property type="entry name" value="UNC-13_domain"/>
</dbReference>
<dbReference type="SUPFAM" id="SSF49562">
    <property type="entry name" value="C2 domain (Calcium/lipid-binding domain, CaLB)"/>
    <property type="match status" value="2"/>
</dbReference>
<evidence type="ECO:0000256" key="3">
    <source>
        <dbReference type="ARBA" id="ARBA00004603"/>
    </source>
</evidence>
<comment type="similarity">
    <text evidence="4">Belongs to the unc-13 family.</text>
</comment>
<evidence type="ECO:0000256" key="7">
    <source>
        <dbReference type="ARBA" id="ARBA00022753"/>
    </source>
</evidence>
<dbReference type="GO" id="GO:0098793">
    <property type="term" value="C:presynapse"/>
    <property type="evidence" value="ECO:0007669"/>
    <property type="project" value="GOC"/>
</dbReference>
<dbReference type="InterPro" id="IPR014772">
    <property type="entry name" value="Munc13_dom-2"/>
</dbReference>
<dbReference type="SMART" id="SM00239">
    <property type="entry name" value="C2"/>
    <property type="match status" value="2"/>
</dbReference>
<comment type="subcellular location">
    <subcellularLocation>
        <location evidence="2">Cytoplasm</location>
    </subcellularLocation>
    <subcellularLocation>
        <location evidence="3">Late endosome</location>
    </subcellularLocation>
    <subcellularLocation>
        <location evidence="1">Recycling endosome</location>
    </subcellularLocation>
</comment>
<dbReference type="PANTHER" id="PTHR45999">
    <property type="entry name" value="UNC-13-4A, ISOFORM B"/>
    <property type="match status" value="1"/>
</dbReference>
<keyword evidence="6" id="KW-0963">Cytoplasm</keyword>
<dbReference type="GO" id="GO:0001956">
    <property type="term" value="P:positive regulation of neurotransmitter secretion"/>
    <property type="evidence" value="ECO:0007669"/>
    <property type="project" value="TreeGrafter"/>
</dbReference>
<feature type="domain" description="MHD1" evidence="10">
    <location>
        <begin position="655"/>
        <end position="775"/>
    </location>
</feature>
<evidence type="ECO:0000313" key="13">
    <source>
        <dbReference type="Proteomes" id="UP000424527"/>
    </source>
</evidence>
<dbReference type="GO" id="GO:0032588">
    <property type="term" value="C:trans-Golgi network membrane"/>
    <property type="evidence" value="ECO:0007669"/>
    <property type="project" value="TreeGrafter"/>
</dbReference>
<dbReference type="Gene3D" id="1.10.357.50">
    <property type="match status" value="1"/>
</dbReference>
<dbReference type="InterPro" id="IPR010439">
    <property type="entry name" value="MUN_dom"/>
</dbReference>
<sequence length="1188" mass="137014">MTTLLDLKSSVLRQVQRSQSLRSRREPPPTASSPLTHCPDPLPRRVVTCCERATHKLHVPQGHINHTITCTVRISEESMEFFERVNAILQKQENMLRAAQAECQRGACTVPPPQEHVDQSFVHDRISRTELDLLYEETVYTVVNRVGVPSSEHVKSNEELFAYLLKVFDMGEEEHDIILQKVQESKRASFSLRVSVMKAKNLMAKDANGYSDPYCMLGILVGQSPREMEEKKERKFSFRKRKEKLEKRSSTKEVLPAKCIQVTEVKPETLNPVWDEHFVLDHDDDVSVAEACKKLNEVSGLRGMGRYFKQIAKSVRANGSASSGSEENADDFLGCINIPLNEIPVVGYDTWFKLEPRSSTSKVQGECHLILKLFTSQRDTALSKKDSNVTIHKKLLSQIVEYEHAHVKREPYNWNGQVCPPAWTVLTHHAVQTDLSPLQQAIVRWQCYSSHHRTQRVCYSLLLRLLRTIDAEWDPATVRGDLERQLSDSFRLYTEHCLCLMKNMRQIFPCTSAAAITRYELMLRGVGYMQNMRAFKTVCPLRNELHLDITTAVKKGSAEWYESLIARYKPEEGTLEEQLKKLVHVVDGVCADVQRARNIYNQLFYSAVKVDFFSISYRQLEKQVADDVNVAMERVCGTLEQESSRLTQTMGETIFELFMSLKILKGFREFLPLKDAKMLALTVFHNWFKSSIHKWLQIIHDRSCDRIRIAVETDKLEPVHQAKHSSSAVEVTACLSQVREIWLQLAWPDSAGAFIFITRLTDNFCSEAVCYSEMITRKIERNQLGRDHKSFTVQLCVALNNTEHVRVFLGHLPRDLDWQGVERAMEESCGVEGKEQVYKALNGQLFNMDLDLQREAKRLITLLTDKMLPELRRYIQHISLSPDSINNDDAVSPLMKYLQDTMVILTENLVKENLTRVLQSMWELLLRMILDAVAENRGVQVEFYNRFQYTVETLLQFFHVKGEGLTLEDMKSGDYKVLDEELRLNKCSSFELIEQYYLEKISQQKTLKHTRYGRISVKCYYDAPEQRLTVEILHAADIIALDANGLSDPFVIVELCPHHLFPMAKSQRTQVKLKTLHPVFDELFYFHVSPEQYRHRFACLTFTVMDYDWLSTNDFAGEAVAPLSDFCWPGRPNATPAGKSVQPFILHLSRSKPSEKPIMRMLDARIGDREAQEFVRRLKEIEKSMEEE</sequence>
<dbReference type="AlphaFoldDB" id="A0A6G0HVZ5"/>
<evidence type="ECO:0000256" key="2">
    <source>
        <dbReference type="ARBA" id="ARBA00004496"/>
    </source>
</evidence>
<dbReference type="GO" id="GO:0000149">
    <property type="term" value="F:SNARE binding"/>
    <property type="evidence" value="ECO:0007669"/>
    <property type="project" value="TreeGrafter"/>
</dbReference>
<dbReference type="GO" id="GO:0031902">
    <property type="term" value="C:late endosome membrane"/>
    <property type="evidence" value="ECO:0007669"/>
    <property type="project" value="TreeGrafter"/>
</dbReference>
<protein>
    <submittedName>
        <fullName evidence="12">BAI1-associated protein 3</fullName>
    </submittedName>
</protein>
<name>A0A6G0HVZ5_LARCR</name>
<dbReference type="CDD" id="cd04009">
    <property type="entry name" value="C2B_Munc13-like"/>
    <property type="match status" value="1"/>
</dbReference>
<dbReference type="GO" id="GO:0099503">
    <property type="term" value="C:secretory vesicle"/>
    <property type="evidence" value="ECO:0007669"/>
    <property type="project" value="TreeGrafter"/>
</dbReference>
<evidence type="ECO:0000259" key="9">
    <source>
        <dbReference type="PROSITE" id="PS50004"/>
    </source>
</evidence>
<dbReference type="PANTHER" id="PTHR45999:SF1">
    <property type="entry name" value="BAI1-ASSOCIATED PROTEIN 3"/>
    <property type="match status" value="1"/>
</dbReference>
<reference evidence="12 13" key="1">
    <citation type="submission" date="2019-07" db="EMBL/GenBank/DDBJ databases">
        <title>Chromosome genome assembly for large yellow croaker.</title>
        <authorList>
            <person name="Xiao S."/>
        </authorList>
    </citation>
    <scope>NUCLEOTIDE SEQUENCE [LARGE SCALE GENOMIC DNA]</scope>
    <source>
        <strain evidence="12">JMULYC20181020</strain>
        <tissue evidence="12">Muscle</tissue>
    </source>
</reference>
<dbReference type="PROSITE" id="PS50004">
    <property type="entry name" value="C2"/>
    <property type="match status" value="2"/>
</dbReference>
<evidence type="ECO:0000256" key="4">
    <source>
        <dbReference type="ARBA" id="ARBA00005823"/>
    </source>
</evidence>
<dbReference type="EMBL" id="REGW02000018">
    <property type="protein sequence ID" value="KAE8283364.1"/>
    <property type="molecule type" value="Genomic_DNA"/>
</dbReference>
<evidence type="ECO:0000259" key="11">
    <source>
        <dbReference type="PROSITE" id="PS51259"/>
    </source>
</evidence>
<dbReference type="GO" id="GO:0055038">
    <property type="term" value="C:recycling endosome membrane"/>
    <property type="evidence" value="ECO:0007669"/>
    <property type="project" value="TreeGrafter"/>
</dbReference>
<dbReference type="InterPro" id="IPR014770">
    <property type="entry name" value="Munc13_1"/>
</dbReference>